<dbReference type="PANTHER" id="PTHR23028">
    <property type="entry name" value="ACETYLTRANSFERASE"/>
    <property type="match status" value="1"/>
</dbReference>
<evidence type="ECO:0000313" key="4">
    <source>
        <dbReference type="Proteomes" id="UP000050455"/>
    </source>
</evidence>
<keyword evidence="1" id="KW-1133">Transmembrane helix</keyword>
<keyword evidence="1" id="KW-0472">Membrane</keyword>
<dbReference type="PATRIC" id="fig|86176.4.peg.1611"/>
<keyword evidence="1" id="KW-0812">Transmembrane</keyword>
<feature type="transmembrane region" description="Helical" evidence="1">
    <location>
        <begin position="219"/>
        <end position="237"/>
    </location>
</feature>
<sequence length="364" mass="40024">MTPAADYMPPVPLSSIKILPLLEQHVINRNNAFDLIRHVAALAVLVSHHYVLSGFQEPMLKGYNSLGAIAVLAFFVISGFLISQSFLNTPSVYRYLEKRIARLFPALIVCAGVMVYIAGLLFSKGRGAEYVLSLDALIDFLKISMFGRADISEITSDFIFNDSFNGSLWTLKIEFGFYVALALALLLMRSVTTPLFIALFFCLTTYICSTSSHPMAPKLLAYSTVGIAFFVGASLYFYKALFASPKTKIVVGILSIMLVFFSLNTPWVMVLASVGISVLVLMVGTFFSDTIIRSRFDISYGMYLYAFPVQQLMINVSGLSFYASLSASVAVVIVLATLSWLMVEKPILNYVHGKSRARLSGAAV</sequence>
<gene>
    <name evidence="3" type="ORF">ALO64_01483</name>
</gene>
<evidence type="ECO:0000256" key="1">
    <source>
        <dbReference type="SAM" id="Phobius"/>
    </source>
</evidence>
<dbReference type="PANTHER" id="PTHR23028:SF53">
    <property type="entry name" value="ACYL_TRANSF_3 DOMAIN-CONTAINING PROTEIN"/>
    <property type="match status" value="1"/>
</dbReference>
<evidence type="ECO:0000313" key="3">
    <source>
        <dbReference type="EMBL" id="KPX80553.1"/>
    </source>
</evidence>
<dbReference type="AlphaFoldDB" id="A0A0P9U7X5"/>
<dbReference type="Proteomes" id="UP000050455">
    <property type="component" value="Unassembled WGS sequence"/>
</dbReference>
<reference evidence="3 4" key="1">
    <citation type="submission" date="2015-09" db="EMBL/GenBank/DDBJ databases">
        <title>Genome announcement of multiple Pseudomonas syringae strains.</title>
        <authorList>
            <person name="Thakur S."/>
            <person name="Wang P.W."/>
            <person name="Gong Y."/>
            <person name="Weir B.S."/>
            <person name="Guttman D.S."/>
        </authorList>
    </citation>
    <scope>NUCLEOTIDE SEQUENCE [LARGE SCALE GENOMIC DNA]</scope>
    <source>
        <strain evidence="3 4">ICMP6289</strain>
    </source>
</reference>
<feature type="transmembrane region" description="Helical" evidence="1">
    <location>
        <begin position="63"/>
        <end position="82"/>
    </location>
</feature>
<dbReference type="EMBL" id="LJQT01000452">
    <property type="protein sequence ID" value="KPX80553.1"/>
    <property type="molecule type" value="Genomic_DNA"/>
</dbReference>
<proteinExistence type="predicted"/>
<dbReference type="GO" id="GO:0000271">
    <property type="term" value="P:polysaccharide biosynthetic process"/>
    <property type="evidence" value="ECO:0007669"/>
    <property type="project" value="TreeGrafter"/>
</dbReference>
<dbReference type="InterPro" id="IPR050879">
    <property type="entry name" value="Acyltransferase_3"/>
</dbReference>
<dbReference type="InterPro" id="IPR002656">
    <property type="entry name" value="Acyl_transf_3_dom"/>
</dbReference>
<protein>
    <submittedName>
        <fullName evidence="3">Acyltransferase 3</fullName>
    </submittedName>
</protein>
<dbReference type="GO" id="GO:0016020">
    <property type="term" value="C:membrane"/>
    <property type="evidence" value="ECO:0007669"/>
    <property type="project" value="TreeGrafter"/>
</dbReference>
<organism evidence="3 4">
    <name type="scientific">Pseudomonas meliae</name>
    <dbReference type="NCBI Taxonomy" id="86176"/>
    <lineage>
        <taxon>Bacteria</taxon>
        <taxon>Pseudomonadati</taxon>
        <taxon>Pseudomonadota</taxon>
        <taxon>Gammaproteobacteria</taxon>
        <taxon>Pseudomonadales</taxon>
        <taxon>Pseudomonadaceae</taxon>
        <taxon>Pseudomonas</taxon>
    </lineage>
</organism>
<feature type="transmembrane region" description="Helical" evidence="1">
    <location>
        <begin position="312"/>
        <end position="341"/>
    </location>
</feature>
<keyword evidence="3" id="KW-0012">Acyltransferase</keyword>
<keyword evidence="3" id="KW-0808">Transferase</keyword>
<feature type="transmembrane region" description="Helical" evidence="1">
    <location>
        <begin position="103"/>
        <end position="122"/>
    </location>
</feature>
<feature type="transmembrane region" description="Helical" evidence="1">
    <location>
        <begin position="195"/>
        <end position="213"/>
    </location>
</feature>
<comment type="caution">
    <text evidence="3">The sequence shown here is derived from an EMBL/GenBank/DDBJ whole genome shotgun (WGS) entry which is preliminary data.</text>
</comment>
<feature type="domain" description="Acyltransferase 3" evidence="2">
    <location>
        <begin position="30"/>
        <end position="342"/>
    </location>
</feature>
<dbReference type="RefSeq" id="WP_235378745.1">
    <property type="nucleotide sequence ID" value="NZ_JYHE01000190.1"/>
</dbReference>
<evidence type="ECO:0000259" key="2">
    <source>
        <dbReference type="Pfam" id="PF01757"/>
    </source>
</evidence>
<accession>A0A0P9U7X5</accession>
<feature type="transmembrane region" description="Helical" evidence="1">
    <location>
        <begin position="274"/>
        <end position="292"/>
    </location>
</feature>
<name>A0A0P9U7X5_9PSED</name>
<keyword evidence="4" id="KW-1185">Reference proteome</keyword>
<feature type="transmembrane region" description="Helical" evidence="1">
    <location>
        <begin position="168"/>
        <end position="188"/>
    </location>
</feature>
<dbReference type="Pfam" id="PF01757">
    <property type="entry name" value="Acyl_transf_3"/>
    <property type="match status" value="1"/>
</dbReference>
<feature type="transmembrane region" description="Helical" evidence="1">
    <location>
        <begin position="249"/>
        <end position="268"/>
    </location>
</feature>
<dbReference type="GO" id="GO:0016747">
    <property type="term" value="F:acyltransferase activity, transferring groups other than amino-acyl groups"/>
    <property type="evidence" value="ECO:0007669"/>
    <property type="project" value="InterPro"/>
</dbReference>